<accession>A0A1N7GI13</accession>
<reference evidence="2" key="1">
    <citation type="submission" date="2017-01" db="EMBL/GenBank/DDBJ databases">
        <authorList>
            <person name="Varghese N."/>
            <person name="Submissions S."/>
        </authorList>
    </citation>
    <scope>NUCLEOTIDE SEQUENCE [LARGE SCALE GENOMIC DNA]</scope>
    <source>
        <strain evidence="2">ATCC 12950</strain>
    </source>
</reference>
<dbReference type="AlphaFoldDB" id="A0A1N7GI13"/>
<dbReference type="EMBL" id="FTNI01000029">
    <property type="protein sequence ID" value="SIS12182.1"/>
    <property type="molecule type" value="Genomic_DNA"/>
</dbReference>
<evidence type="ECO:0000313" key="1">
    <source>
        <dbReference type="EMBL" id="SIS12182.1"/>
    </source>
</evidence>
<keyword evidence="2" id="KW-1185">Reference proteome</keyword>
<dbReference type="OrthoDB" id="3543931at2"/>
<organism evidence="1 2">
    <name type="scientific">Microbispora rosea</name>
    <dbReference type="NCBI Taxonomy" id="58117"/>
    <lineage>
        <taxon>Bacteria</taxon>
        <taxon>Bacillati</taxon>
        <taxon>Actinomycetota</taxon>
        <taxon>Actinomycetes</taxon>
        <taxon>Streptosporangiales</taxon>
        <taxon>Streptosporangiaceae</taxon>
        <taxon>Microbispora</taxon>
    </lineage>
</organism>
<name>A0A1N7GI13_9ACTN</name>
<proteinExistence type="predicted"/>
<gene>
    <name evidence="1" type="ORF">SAMN05421833_12937</name>
</gene>
<dbReference type="RefSeq" id="WP_076440568.1">
    <property type="nucleotide sequence ID" value="NZ_FTNI01000029.1"/>
</dbReference>
<protein>
    <submittedName>
        <fullName evidence="1">Uncharacterized protein</fullName>
    </submittedName>
</protein>
<evidence type="ECO:0000313" key="2">
    <source>
        <dbReference type="Proteomes" id="UP000186096"/>
    </source>
</evidence>
<sequence>MDADILEYAEHLVAAGKAAIVTAVFNDAVNEKRIADQRALALLRERARQADPARVARMARHVNRQLTEHGFPAAWPSTSSIHQSGSQ</sequence>
<dbReference type="STRING" id="58117.SAMN05421833_12937"/>
<dbReference type="Proteomes" id="UP000186096">
    <property type="component" value="Unassembled WGS sequence"/>
</dbReference>